<accession>A0A8X6HIR6</accession>
<organism evidence="1 2">
    <name type="scientific">Trichonephila clavata</name>
    <name type="common">Joro spider</name>
    <name type="synonym">Nephila clavata</name>
    <dbReference type="NCBI Taxonomy" id="2740835"/>
    <lineage>
        <taxon>Eukaryota</taxon>
        <taxon>Metazoa</taxon>
        <taxon>Ecdysozoa</taxon>
        <taxon>Arthropoda</taxon>
        <taxon>Chelicerata</taxon>
        <taxon>Arachnida</taxon>
        <taxon>Araneae</taxon>
        <taxon>Araneomorphae</taxon>
        <taxon>Entelegynae</taxon>
        <taxon>Araneoidea</taxon>
        <taxon>Nephilidae</taxon>
        <taxon>Trichonephila</taxon>
    </lineage>
</organism>
<name>A0A8X6HIR6_TRICU</name>
<evidence type="ECO:0000313" key="1">
    <source>
        <dbReference type="EMBL" id="GFQ87399.1"/>
    </source>
</evidence>
<proteinExistence type="predicted"/>
<keyword evidence="2" id="KW-1185">Reference proteome</keyword>
<dbReference type="Proteomes" id="UP000887116">
    <property type="component" value="Unassembled WGS sequence"/>
</dbReference>
<evidence type="ECO:0000313" key="2">
    <source>
        <dbReference type="Proteomes" id="UP000887116"/>
    </source>
</evidence>
<sequence>MKLIKIETRRWYQALHYDLDPSAITISRAQSRVTTALRARIENHTAAYGFSISTNVNCFDQLSLKRHFRLKITINASAIVIRVLAYIHFAQKGIDL</sequence>
<dbReference type="AlphaFoldDB" id="A0A8X6HIR6"/>
<protein>
    <submittedName>
        <fullName evidence="1">Uncharacterized protein</fullName>
    </submittedName>
</protein>
<reference evidence="1" key="1">
    <citation type="submission" date="2020-07" db="EMBL/GenBank/DDBJ databases">
        <title>Multicomponent nature underlies the extraordinary mechanical properties of spider dragline silk.</title>
        <authorList>
            <person name="Kono N."/>
            <person name="Nakamura H."/>
            <person name="Mori M."/>
            <person name="Yoshida Y."/>
            <person name="Ohtoshi R."/>
            <person name="Malay A.D."/>
            <person name="Moran D.A.P."/>
            <person name="Tomita M."/>
            <person name="Numata K."/>
            <person name="Arakawa K."/>
        </authorList>
    </citation>
    <scope>NUCLEOTIDE SEQUENCE</scope>
</reference>
<dbReference type="EMBL" id="BMAO01013255">
    <property type="protein sequence ID" value="GFQ87399.1"/>
    <property type="molecule type" value="Genomic_DNA"/>
</dbReference>
<comment type="caution">
    <text evidence="1">The sequence shown here is derived from an EMBL/GenBank/DDBJ whole genome shotgun (WGS) entry which is preliminary data.</text>
</comment>
<gene>
    <name evidence="1" type="ORF">TNCT_735441</name>
</gene>